<dbReference type="InterPro" id="IPR009057">
    <property type="entry name" value="Homeodomain-like_sf"/>
</dbReference>
<keyword evidence="6" id="KW-1185">Reference proteome</keyword>
<evidence type="ECO:0000313" key="6">
    <source>
        <dbReference type="Proteomes" id="UP001165444"/>
    </source>
</evidence>
<reference evidence="5 6" key="1">
    <citation type="submission" date="2022-03" db="EMBL/GenBank/DDBJ databases">
        <title>Parabacteroides sp. nov. isolated from swine feces.</title>
        <authorList>
            <person name="Bak J.E."/>
        </authorList>
    </citation>
    <scope>NUCLEOTIDE SEQUENCE [LARGE SCALE GENOMIC DNA]</scope>
    <source>
        <strain evidence="5 6">AGMB00274</strain>
    </source>
</reference>
<accession>A0ABT0C2Z2</accession>
<keyword evidence="3" id="KW-0804">Transcription</keyword>
<dbReference type="PANTHER" id="PTHR43280:SF32">
    <property type="entry name" value="TRANSCRIPTIONAL REGULATORY PROTEIN"/>
    <property type="match status" value="1"/>
</dbReference>
<evidence type="ECO:0000313" key="5">
    <source>
        <dbReference type="EMBL" id="MCJ2381389.1"/>
    </source>
</evidence>
<dbReference type="PANTHER" id="PTHR43280">
    <property type="entry name" value="ARAC-FAMILY TRANSCRIPTIONAL REGULATOR"/>
    <property type="match status" value="1"/>
</dbReference>
<dbReference type="EMBL" id="JAKZMM010000032">
    <property type="protein sequence ID" value="MCJ2381389.1"/>
    <property type="molecule type" value="Genomic_DNA"/>
</dbReference>
<evidence type="ECO:0000256" key="2">
    <source>
        <dbReference type="ARBA" id="ARBA00023125"/>
    </source>
</evidence>
<feature type="domain" description="HTH araC/xylS-type" evidence="4">
    <location>
        <begin position="180"/>
        <end position="279"/>
    </location>
</feature>
<name>A0ABT0C2Z2_9BACT</name>
<dbReference type="PROSITE" id="PS01124">
    <property type="entry name" value="HTH_ARAC_FAMILY_2"/>
    <property type="match status" value="1"/>
</dbReference>
<gene>
    <name evidence="5" type="ORF">MUN53_12345</name>
</gene>
<protein>
    <submittedName>
        <fullName evidence="5">Helix-turn-helix domain-containing protein</fullName>
    </submittedName>
</protein>
<keyword evidence="2" id="KW-0238">DNA-binding</keyword>
<comment type="caution">
    <text evidence="5">The sequence shown here is derived from an EMBL/GenBank/DDBJ whole genome shotgun (WGS) entry which is preliminary data.</text>
</comment>
<dbReference type="SMART" id="SM00342">
    <property type="entry name" value="HTH_ARAC"/>
    <property type="match status" value="1"/>
</dbReference>
<dbReference type="Proteomes" id="UP001165444">
    <property type="component" value="Unassembled WGS sequence"/>
</dbReference>
<dbReference type="Pfam" id="PF12833">
    <property type="entry name" value="HTH_18"/>
    <property type="match status" value="1"/>
</dbReference>
<evidence type="ECO:0000256" key="1">
    <source>
        <dbReference type="ARBA" id="ARBA00023015"/>
    </source>
</evidence>
<dbReference type="Gene3D" id="1.10.10.60">
    <property type="entry name" value="Homeodomain-like"/>
    <property type="match status" value="1"/>
</dbReference>
<organism evidence="5 6">
    <name type="scientific">Parabacteroides faecalis</name>
    <dbReference type="NCBI Taxonomy" id="2924040"/>
    <lineage>
        <taxon>Bacteria</taxon>
        <taxon>Pseudomonadati</taxon>
        <taxon>Bacteroidota</taxon>
        <taxon>Bacteroidia</taxon>
        <taxon>Bacteroidales</taxon>
        <taxon>Tannerellaceae</taxon>
        <taxon>Parabacteroides</taxon>
    </lineage>
</organism>
<evidence type="ECO:0000256" key="3">
    <source>
        <dbReference type="ARBA" id="ARBA00023163"/>
    </source>
</evidence>
<sequence length="286" mass="33010">MDLAKLTSLSSIYYEETNLDFLRPLPQMFSCGVQMICTQGEALVSTGAQHFSLKPMCELIFWNGSIMHLLDSSADFQVRLLLYPQSLFLKVAVSLDTTYFNYMREFPYFEHGKDGHTESWKSVNLWMDMAEMLFSGKSGPFVERLSENYLQSMLMWIFSSIPGQYISATESYTRKQMLFHRFMHLVHEYALKEHQVSFYAEKLCISPRYLCAITATYSQGKTPKQLIDEQLSAEVMVQLNNLDLSLSEIASICSFPDSSYLSRFFKKIMGISPNEYRLKRISGSEL</sequence>
<evidence type="ECO:0000259" key="4">
    <source>
        <dbReference type="PROSITE" id="PS01124"/>
    </source>
</evidence>
<keyword evidence="1" id="KW-0805">Transcription regulation</keyword>
<dbReference type="SUPFAM" id="SSF46689">
    <property type="entry name" value="Homeodomain-like"/>
    <property type="match status" value="1"/>
</dbReference>
<dbReference type="InterPro" id="IPR018060">
    <property type="entry name" value="HTH_AraC"/>
</dbReference>
<proteinExistence type="predicted"/>
<dbReference type="RefSeq" id="WP_243325723.1">
    <property type="nucleotide sequence ID" value="NZ_JAKZMM010000032.1"/>
</dbReference>